<dbReference type="EMBL" id="CZAY01000013">
    <property type="protein sequence ID" value="CUP76613.1"/>
    <property type="molecule type" value="Genomic_DNA"/>
</dbReference>
<dbReference type="AlphaFoldDB" id="A0A174QTL9"/>
<reference evidence="4 5" key="1">
    <citation type="submission" date="2015-09" db="EMBL/GenBank/DDBJ databases">
        <authorList>
            <consortium name="Pathogen Informatics"/>
        </authorList>
    </citation>
    <scope>NUCLEOTIDE SEQUENCE [LARGE SCALE GENOMIC DNA]</scope>
    <source>
        <strain evidence="4 5">2789STDY5834914</strain>
    </source>
</reference>
<dbReference type="InterPro" id="IPR046834">
    <property type="entry name" value="ABC_ATPase_C"/>
</dbReference>
<gene>
    <name evidence="4" type="ORF">ERS852526_01923</name>
</gene>
<proteinExistence type="predicted"/>
<dbReference type="InterPro" id="IPR019195">
    <property type="entry name" value="ABC_ATPase_put"/>
</dbReference>
<sequence length="573" mass="64324">MKTSEDLKQILERIDHRGYPAYKDTRGVYQFGTYILGIDHVQGDPFAAPSRLHIQVAGRAVRIPKELYDSKHKKTAVADYLLRNFAKQLERHSFQAHGSGKSGIIQVTRCGQEVLERTACEIDEKTGDVTVRFEVGFPARGRTIQAGELVKILYQYLPACVEKALYYKNMDRNAVKQAAELSVDQEYIREQLKKEGLVAFVADGSILPRESGVSQRPMKDAVPFASPDSMRITMKLPYKGMLTGMGIRKGVTLIVGGGYHGKSTLLKALESGVYPHVAGDGREYVVTDDTAMKIRAEDGRSIRHTDISMFINDLPNGKDTYAFDTEDASGSTSQAANVIESMEAGTQVFLIDEDTSATNFMVRDELMQQVIHRDMEPITPFIERVRELYREYGISTVLVAGSSGSYFQIADQIVQMDKYVPKEITELAKKAAADYPALKFPEEKPKEPSYDRKVRRNPGIRQKGRVKLKTMGRDAIMIGHETINLRYVEQLVDSEQLNTLGQIVRFLEEEVFDGKKTLGQAVEQAEKLLDKRGPAGMCEGNIVPGNLARPRIQEIYACMNRYRKLGTDRKERG</sequence>
<protein>
    <submittedName>
        <fullName evidence="4">Predicted ATPase of the ABC class</fullName>
    </submittedName>
</protein>
<name>A0A174QTL9_9FIRM</name>
<feature type="domain" description="MRB1590-like C-terminal" evidence="3">
    <location>
        <begin position="467"/>
        <end position="566"/>
    </location>
</feature>
<dbReference type="Pfam" id="PF21117">
    <property type="entry name" value="MRB1590_C"/>
    <property type="match status" value="1"/>
</dbReference>
<dbReference type="STRING" id="88431.ERS852423_02274"/>
<feature type="domain" description="ATPase of the ABC class C-terminal" evidence="1">
    <location>
        <begin position="172"/>
        <end position="437"/>
    </location>
</feature>
<dbReference type="OrthoDB" id="9809999at2"/>
<dbReference type="Pfam" id="PF09818">
    <property type="entry name" value="ABC_ATPase"/>
    <property type="match status" value="1"/>
</dbReference>
<organism evidence="4 5">
    <name type="scientific">Dorea longicatena</name>
    <dbReference type="NCBI Taxonomy" id="88431"/>
    <lineage>
        <taxon>Bacteria</taxon>
        <taxon>Bacillati</taxon>
        <taxon>Bacillota</taxon>
        <taxon>Clostridia</taxon>
        <taxon>Lachnospirales</taxon>
        <taxon>Lachnospiraceae</taxon>
        <taxon>Dorea</taxon>
    </lineage>
</organism>
<evidence type="ECO:0000313" key="5">
    <source>
        <dbReference type="Proteomes" id="UP000095485"/>
    </source>
</evidence>
<evidence type="ECO:0000313" key="4">
    <source>
        <dbReference type="EMBL" id="CUP76613.1"/>
    </source>
</evidence>
<dbReference type="InterPro" id="IPR049069">
    <property type="entry name" value="MRB1590-like_C"/>
</dbReference>
<dbReference type="Proteomes" id="UP000095485">
    <property type="component" value="Unassembled WGS sequence"/>
</dbReference>
<dbReference type="GeneID" id="96229207"/>
<dbReference type="SUPFAM" id="SSF52540">
    <property type="entry name" value="P-loop containing nucleoside triphosphate hydrolases"/>
    <property type="match status" value="1"/>
</dbReference>
<dbReference type="InterPro" id="IPR046833">
    <property type="entry name" value="ABC_N"/>
</dbReference>
<dbReference type="Pfam" id="PF20446">
    <property type="entry name" value="ABC_N"/>
    <property type="match status" value="1"/>
</dbReference>
<evidence type="ECO:0000259" key="3">
    <source>
        <dbReference type="Pfam" id="PF21117"/>
    </source>
</evidence>
<feature type="domain" description="ATPase of the ABC class N-terminal" evidence="2">
    <location>
        <begin position="5"/>
        <end position="168"/>
    </location>
</feature>
<dbReference type="InterPro" id="IPR027417">
    <property type="entry name" value="P-loop_NTPase"/>
</dbReference>
<accession>A0A174QTL9</accession>
<evidence type="ECO:0000259" key="1">
    <source>
        <dbReference type="Pfam" id="PF09818"/>
    </source>
</evidence>
<dbReference type="PANTHER" id="PTHR38149">
    <property type="entry name" value="ATPASE"/>
    <property type="match status" value="1"/>
</dbReference>
<dbReference type="RefSeq" id="WP_055283490.1">
    <property type="nucleotide sequence ID" value="NZ_CZAY01000013.1"/>
</dbReference>
<evidence type="ECO:0000259" key="2">
    <source>
        <dbReference type="Pfam" id="PF20446"/>
    </source>
</evidence>
<dbReference type="PANTHER" id="PTHR38149:SF1">
    <property type="entry name" value="ATPASE"/>
    <property type="match status" value="1"/>
</dbReference>